<name>A0A7J7EKQ2_DICBM</name>
<dbReference type="InterPro" id="IPR013730">
    <property type="entry name" value="Fyv7/TAP26"/>
</dbReference>
<dbReference type="EMBL" id="JACDTQ010002731">
    <property type="protein sequence ID" value="KAF5916267.1"/>
    <property type="molecule type" value="Genomic_DNA"/>
</dbReference>
<sequence>MENSIALTSLSQENNETKSKLHYYSKENEKKISTKCSAEKQEFERRKQEREEAQSLYKKEKREVFKTLSKKTKKCQPNLDLQVKYLLKKYKKKIKSHILCLIKS</sequence>
<dbReference type="PANTHER" id="PTHR15657">
    <property type="entry name" value="THYROID TRANSCRIPTION FACTOR 1-ASSOCIATED PROTEIN 26"/>
    <property type="match status" value="1"/>
</dbReference>
<dbReference type="AlphaFoldDB" id="A0A7J7EKQ2"/>
<comment type="caution">
    <text evidence="1">The sequence shown here is derived from an EMBL/GenBank/DDBJ whole genome shotgun (WGS) entry which is preliminary data.</text>
</comment>
<dbReference type="PRINTS" id="PR01854">
    <property type="entry name" value="BR22PROTEIN"/>
</dbReference>
<dbReference type="Pfam" id="PF08524">
    <property type="entry name" value="rRNA_processing"/>
    <property type="match status" value="1"/>
</dbReference>
<keyword evidence="2" id="KW-1185">Reference proteome</keyword>
<proteinExistence type="predicted"/>
<dbReference type="GO" id="GO:0005634">
    <property type="term" value="C:nucleus"/>
    <property type="evidence" value="ECO:0007669"/>
    <property type="project" value="TreeGrafter"/>
</dbReference>
<evidence type="ECO:0000313" key="2">
    <source>
        <dbReference type="Proteomes" id="UP000551758"/>
    </source>
</evidence>
<gene>
    <name evidence="1" type="ORF">HPG69_007348</name>
</gene>
<reference evidence="1 2" key="1">
    <citation type="journal article" date="2020" name="Mol. Biol. Evol.">
        <title>Interspecific Gene Flow and the Evolution of Specialization in Black and White Rhinoceros.</title>
        <authorList>
            <person name="Moodley Y."/>
            <person name="Westbury M.V."/>
            <person name="Russo I.M."/>
            <person name="Gopalakrishnan S."/>
            <person name="Rakotoarivelo A."/>
            <person name="Olsen R.A."/>
            <person name="Prost S."/>
            <person name="Tunstall T."/>
            <person name="Ryder O.A."/>
            <person name="Dalen L."/>
            <person name="Bruford M.W."/>
        </authorList>
    </citation>
    <scope>NUCLEOTIDE SEQUENCE [LARGE SCALE GENOMIC DNA]</scope>
    <source>
        <strain evidence="1">SBR-YM</strain>
        <tissue evidence="1">Skin</tissue>
    </source>
</reference>
<dbReference type="PANTHER" id="PTHR15657:SF1">
    <property type="entry name" value="THYROID TRANSCRIPTION FACTOR 1-ASSOCIATED PROTEIN 26"/>
    <property type="match status" value="1"/>
</dbReference>
<accession>A0A7J7EKQ2</accession>
<organism evidence="1 2">
    <name type="scientific">Diceros bicornis minor</name>
    <name type="common">South-central black rhinoceros</name>
    <dbReference type="NCBI Taxonomy" id="77932"/>
    <lineage>
        <taxon>Eukaryota</taxon>
        <taxon>Metazoa</taxon>
        <taxon>Chordata</taxon>
        <taxon>Craniata</taxon>
        <taxon>Vertebrata</taxon>
        <taxon>Euteleostomi</taxon>
        <taxon>Mammalia</taxon>
        <taxon>Eutheria</taxon>
        <taxon>Laurasiatheria</taxon>
        <taxon>Perissodactyla</taxon>
        <taxon>Rhinocerotidae</taxon>
        <taxon>Diceros</taxon>
    </lineage>
</organism>
<dbReference type="Proteomes" id="UP000551758">
    <property type="component" value="Unassembled WGS sequence"/>
</dbReference>
<protein>
    <submittedName>
        <fullName evidence="1">Uncharacterized protein</fullName>
    </submittedName>
</protein>
<evidence type="ECO:0000313" key="1">
    <source>
        <dbReference type="EMBL" id="KAF5916267.1"/>
    </source>
</evidence>